<dbReference type="CDD" id="cd00452">
    <property type="entry name" value="KDPG_aldolase"/>
    <property type="match status" value="1"/>
</dbReference>
<dbReference type="EC" id="4.1.2.14" evidence="5"/>
<evidence type="ECO:0000256" key="1">
    <source>
        <dbReference type="ARBA" id="ARBA00000654"/>
    </source>
</evidence>
<gene>
    <name evidence="9" type="ORF">EAH88_09240</name>
</gene>
<comment type="caution">
    <text evidence="9">The sequence shown here is derived from an EMBL/GenBank/DDBJ whole genome shotgun (WGS) entry which is preliminary data.</text>
</comment>
<dbReference type="Proteomes" id="UP000319486">
    <property type="component" value="Unassembled WGS sequence"/>
</dbReference>
<dbReference type="Gene3D" id="3.20.20.70">
    <property type="entry name" value="Aldolase class I"/>
    <property type="match status" value="1"/>
</dbReference>
<keyword evidence="6" id="KW-0456">Lyase</keyword>
<keyword evidence="10" id="KW-1185">Reference proteome</keyword>
<dbReference type="InterPro" id="IPR013785">
    <property type="entry name" value="Aldolase_TIM"/>
</dbReference>
<dbReference type="EMBL" id="RCZO01000004">
    <property type="protein sequence ID" value="TPG09834.1"/>
    <property type="molecule type" value="Genomic_DNA"/>
</dbReference>
<dbReference type="PANTHER" id="PTHR30246:SF1">
    <property type="entry name" value="2-DEHYDRO-3-DEOXY-6-PHOSPHOGALACTONATE ALDOLASE-RELATED"/>
    <property type="match status" value="1"/>
</dbReference>
<organism evidence="9 10">
    <name type="scientific">Rhodanobacter glycinis</name>
    <dbReference type="NCBI Taxonomy" id="582702"/>
    <lineage>
        <taxon>Bacteria</taxon>
        <taxon>Pseudomonadati</taxon>
        <taxon>Pseudomonadota</taxon>
        <taxon>Gammaproteobacteria</taxon>
        <taxon>Lysobacterales</taxon>
        <taxon>Rhodanobacteraceae</taxon>
        <taxon>Rhodanobacter</taxon>
    </lineage>
</organism>
<reference evidence="9 10" key="1">
    <citation type="journal article" date="2019" name="Environ. Microbiol.">
        <title>Species interactions and distinct microbial communities in high Arctic permafrost affected cryosols are associated with the CH4 and CO2 gas fluxes.</title>
        <authorList>
            <person name="Altshuler I."/>
            <person name="Hamel J."/>
            <person name="Turney S."/>
            <person name="Magnuson E."/>
            <person name="Levesque R."/>
            <person name="Greer C."/>
            <person name="Whyte L.G."/>
        </authorList>
    </citation>
    <scope>NUCLEOTIDE SEQUENCE [LARGE SCALE GENOMIC DNA]</scope>
    <source>
        <strain evidence="9 10">S13Y</strain>
    </source>
</reference>
<evidence type="ECO:0000256" key="4">
    <source>
        <dbReference type="ARBA" id="ARBA00011233"/>
    </source>
</evidence>
<evidence type="ECO:0000256" key="5">
    <source>
        <dbReference type="ARBA" id="ARBA00013063"/>
    </source>
</evidence>
<protein>
    <recommendedName>
        <fullName evidence="5">2-dehydro-3-deoxy-phosphogluconate aldolase</fullName>
        <ecNumber evidence="5">4.1.2.14</ecNumber>
    </recommendedName>
</protein>
<dbReference type="AlphaFoldDB" id="A0A502CB14"/>
<evidence type="ECO:0000256" key="7">
    <source>
        <dbReference type="ARBA" id="ARBA00023270"/>
    </source>
</evidence>
<dbReference type="OrthoDB" id="9805177at2"/>
<dbReference type="InterPro" id="IPR031337">
    <property type="entry name" value="KDPG/KHG_AS_1"/>
</dbReference>
<dbReference type="InterPro" id="IPR000887">
    <property type="entry name" value="Aldlse_KDPG_KHG"/>
</dbReference>
<evidence type="ECO:0000256" key="2">
    <source>
        <dbReference type="ARBA" id="ARBA00004736"/>
    </source>
</evidence>
<evidence type="ECO:0000313" key="9">
    <source>
        <dbReference type="EMBL" id="TPG09834.1"/>
    </source>
</evidence>
<dbReference type="PROSITE" id="PS00160">
    <property type="entry name" value="ALDOLASE_KDPG_KHG_2"/>
    <property type="match status" value="1"/>
</dbReference>
<dbReference type="PANTHER" id="PTHR30246">
    <property type="entry name" value="2-KETO-3-DEOXY-6-PHOSPHOGLUCONATE ALDOLASE"/>
    <property type="match status" value="1"/>
</dbReference>
<evidence type="ECO:0000256" key="6">
    <source>
        <dbReference type="ARBA" id="ARBA00023239"/>
    </source>
</evidence>
<dbReference type="Pfam" id="PF01081">
    <property type="entry name" value="Aldolase"/>
    <property type="match status" value="1"/>
</dbReference>
<keyword evidence="8" id="KW-0119">Carbohydrate metabolism</keyword>
<accession>A0A502CB14</accession>
<dbReference type="GO" id="GO:0008675">
    <property type="term" value="F:2-dehydro-3-deoxy-phosphogluconate aldolase activity"/>
    <property type="evidence" value="ECO:0007669"/>
    <property type="project" value="UniProtKB-EC"/>
</dbReference>
<dbReference type="InterPro" id="IPR031338">
    <property type="entry name" value="KDPG/KHG_AS_2"/>
</dbReference>
<dbReference type="NCBIfam" id="NF004325">
    <property type="entry name" value="PRK05718.1"/>
    <property type="match status" value="1"/>
</dbReference>
<comment type="similarity">
    <text evidence="3">Belongs to the KHG/KDPG aldolase family.</text>
</comment>
<comment type="catalytic activity">
    <reaction evidence="1">
        <text>2-dehydro-3-deoxy-6-phospho-D-gluconate = D-glyceraldehyde 3-phosphate + pyruvate</text>
        <dbReference type="Rhea" id="RHEA:17089"/>
        <dbReference type="ChEBI" id="CHEBI:15361"/>
        <dbReference type="ChEBI" id="CHEBI:57569"/>
        <dbReference type="ChEBI" id="CHEBI:59776"/>
        <dbReference type="EC" id="4.1.2.14"/>
    </reaction>
</comment>
<evidence type="ECO:0000256" key="3">
    <source>
        <dbReference type="ARBA" id="ARBA00006906"/>
    </source>
</evidence>
<dbReference type="SUPFAM" id="SSF51569">
    <property type="entry name" value="Aldolase"/>
    <property type="match status" value="1"/>
</dbReference>
<keyword evidence="7" id="KW-0704">Schiff base</keyword>
<dbReference type="PROSITE" id="PS00159">
    <property type="entry name" value="ALDOLASE_KDPG_KHG_1"/>
    <property type="match status" value="1"/>
</dbReference>
<sequence>MTSPIEHKQQQIETTMRLAPVIPVVVIDDARHAVPMARALVAGGIPAIEVTLRTPAALEAIRAIAAEVEGAMIGVGTVLTARDLQAALQAGARFAVSPGISPRLLDAADDCELPLLPGAATASEAMHLLERGYRHLKFFPAVPAGGPKLLGAWASPLPQIRFCPTGGISLASASDFLALPNVLCVGGSWLTPANLLASGDWAAIELLAREAAELRRPV</sequence>
<evidence type="ECO:0000313" key="10">
    <source>
        <dbReference type="Proteomes" id="UP000319486"/>
    </source>
</evidence>
<dbReference type="RefSeq" id="WP_140651766.1">
    <property type="nucleotide sequence ID" value="NZ_RCZB01000004.1"/>
</dbReference>
<dbReference type="NCBIfam" id="TIGR01182">
    <property type="entry name" value="eda"/>
    <property type="match status" value="1"/>
</dbReference>
<proteinExistence type="inferred from homology"/>
<comment type="subunit">
    <text evidence="4">Homotrimer.</text>
</comment>
<comment type="pathway">
    <text evidence="2">Carbohydrate acid metabolism; 2-dehydro-3-deoxy-D-gluconate degradation; D-glyceraldehyde 3-phosphate and pyruvate from 2-dehydro-3-deoxy-D-gluconate: step 2/2.</text>
</comment>
<evidence type="ECO:0000256" key="8">
    <source>
        <dbReference type="ARBA" id="ARBA00023277"/>
    </source>
</evidence>
<name>A0A502CB14_9GAMM</name>
<dbReference type="STRING" id="582702.SAMN05192579_11318"/>